<keyword evidence="4" id="KW-0041">Annexin</keyword>
<reference evidence="7" key="1">
    <citation type="submission" date="2013-12" db="EMBL/GenBank/DDBJ databases">
        <authorList>
            <person name="Aslett M."/>
        </authorList>
    </citation>
    <scope>NUCLEOTIDE SEQUENCE [LARGE SCALE GENOMIC DNA]</scope>
    <source>
        <strain evidence="7">Lindley</strain>
    </source>
</reference>
<dbReference type="InterPro" id="IPR001464">
    <property type="entry name" value="Annexin"/>
</dbReference>
<evidence type="ECO:0000256" key="4">
    <source>
        <dbReference type="ARBA" id="ARBA00023216"/>
    </source>
</evidence>
<evidence type="ECO:0000313" key="8">
    <source>
        <dbReference type="WBParaSite" id="GPLIN_000894700"/>
    </source>
</evidence>
<reference evidence="8" key="3">
    <citation type="submission" date="2016-06" db="UniProtKB">
        <authorList>
            <consortium name="WormBaseParasite"/>
        </authorList>
    </citation>
    <scope>IDENTIFICATION</scope>
</reference>
<dbReference type="FunFam" id="1.10.220.10:FF:000002">
    <property type="entry name" value="Annexin"/>
    <property type="match status" value="1"/>
</dbReference>
<dbReference type="PANTHER" id="PTHR10502:SF102">
    <property type="entry name" value="ANNEXIN B11"/>
    <property type="match status" value="1"/>
</dbReference>
<feature type="region of interest" description="Disordered" evidence="6">
    <location>
        <begin position="1"/>
        <end position="26"/>
    </location>
</feature>
<reference evidence="7" key="2">
    <citation type="submission" date="2014-05" db="EMBL/GenBank/DDBJ databases">
        <title>The genome and life-stage specific transcriptomes of Globodera pallida elucidate key aspects of plant parasitism by a cyst nematode.</title>
        <authorList>
            <person name="Cotton J.A."/>
            <person name="Lilley C.J."/>
            <person name="Jones L.M."/>
            <person name="Kikuchi T."/>
            <person name="Reid A.J."/>
            <person name="Thorpe P."/>
            <person name="Tsai I.J."/>
            <person name="Beasley H."/>
            <person name="Blok V."/>
            <person name="Cock P.J.A."/>
            <person name="Van den Akker S.E."/>
            <person name="Holroyd N."/>
            <person name="Hunt M."/>
            <person name="Mantelin S."/>
            <person name="Naghra H."/>
            <person name="Pain A."/>
            <person name="Palomares-Rius J.E."/>
            <person name="Zarowiecki M."/>
            <person name="Berriman M."/>
            <person name="Jones J.T."/>
            <person name="Urwin P.E."/>
        </authorList>
    </citation>
    <scope>NUCLEOTIDE SEQUENCE [LARGE SCALE GENOMIC DNA]</scope>
    <source>
        <strain evidence="7">Lindley</strain>
    </source>
</reference>
<keyword evidence="5" id="KW-0111">Calcium/phospholipid-binding</keyword>
<dbReference type="GO" id="GO:0001786">
    <property type="term" value="F:phosphatidylserine binding"/>
    <property type="evidence" value="ECO:0007669"/>
    <property type="project" value="TreeGrafter"/>
</dbReference>
<dbReference type="InterPro" id="IPR037104">
    <property type="entry name" value="Annexin_sf"/>
</dbReference>
<dbReference type="PRINTS" id="PR00196">
    <property type="entry name" value="ANNEXIN"/>
</dbReference>
<dbReference type="GO" id="GO:0005509">
    <property type="term" value="F:calcium ion binding"/>
    <property type="evidence" value="ECO:0007669"/>
    <property type="project" value="InterPro"/>
</dbReference>
<feature type="compositionally biased region" description="Polar residues" evidence="6">
    <location>
        <begin position="1"/>
        <end position="18"/>
    </location>
</feature>
<accession>A0A183C7V1</accession>
<dbReference type="GO" id="GO:0005544">
    <property type="term" value="F:calcium-dependent phospholipid binding"/>
    <property type="evidence" value="ECO:0007669"/>
    <property type="project" value="UniProtKB-KW"/>
</dbReference>
<evidence type="ECO:0000256" key="3">
    <source>
        <dbReference type="ARBA" id="ARBA00022837"/>
    </source>
</evidence>
<protein>
    <submittedName>
        <fullName evidence="8">Annexin</fullName>
    </submittedName>
</protein>
<name>A0A183C7V1_GLOPA</name>
<proteinExistence type="inferred from homology"/>
<organism evidence="7 8">
    <name type="scientific">Globodera pallida</name>
    <name type="common">Potato cyst nematode worm</name>
    <name type="synonym">Heterodera pallida</name>
    <dbReference type="NCBI Taxonomy" id="36090"/>
    <lineage>
        <taxon>Eukaryota</taxon>
        <taxon>Metazoa</taxon>
        <taxon>Ecdysozoa</taxon>
        <taxon>Nematoda</taxon>
        <taxon>Chromadorea</taxon>
        <taxon>Rhabditida</taxon>
        <taxon>Tylenchina</taxon>
        <taxon>Tylenchomorpha</taxon>
        <taxon>Tylenchoidea</taxon>
        <taxon>Heteroderidae</taxon>
        <taxon>Heteroderinae</taxon>
        <taxon>Globodera</taxon>
    </lineage>
</organism>
<dbReference type="PROSITE" id="PS51897">
    <property type="entry name" value="ANNEXIN_2"/>
    <property type="match status" value="2"/>
</dbReference>
<dbReference type="WBParaSite" id="GPLIN_000894700">
    <property type="protein sequence ID" value="GPLIN_000894700"/>
    <property type="gene ID" value="GPLIN_000894700"/>
</dbReference>
<dbReference type="Pfam" id="PF00191">
    <property type="entry name" value="Annexin"/>
    <property type="match status" value="2"/>
</dbReference>
<dbReference type="PANTHER" id="PTHR10502">
    <property type="entry name" value="ANNEXIN"/>
    <property type="match status" value="1"/>
</dbReference>
<keyword evidence="7" id="KW-1185">Reference proteome</keyword>
<keyword evidence="2" id="KW-0677">Repeat</keyword>
<evidence type="ECO:0000313" key="7">
    <source>
        <dbReference type="Proteomes" id="UP000050741"/>
    </source>
</evidence>
<dbReference type="GO" id="GO:0005737">
    <property type="term" value="C:cytoplasm"/>
    <property type="evidence" value="ECO:0007669"/>
    <property type="project" value="TreeGrafter"/>
</dbReference>
<dbReference type="InterPro" id="IPR018502">
    <property type="entry name" value="Annexin_repeat"/>
</dbReference>
<dbReference type="Proteomes" id="UP000050741">
    <property type="component" value="Unassembled WGS sequence"/>
</dbReference>
<evidence type="ECO:0000256" key="6">
    <source>
        <dbReference type="SAM" id="MobiDB-lite"/>
    </source>
</evidence>
<comment type="similarity">
    <text evidence="1">Belongs to the annexin family.</text>
</comment>
<evidence type="ECO:0000256" key="1">
    <source>
        <dbReference type="ARBA" id="ARBA00007831"/>
    </source>
</evidence>
<dbReference type="GO" id="GO:0005634">
    <property type="term" value="C:nucleus"/>
    <property type="evidence" value="ECO:0007669"/>
    <property type="project" value="TreeGrafter"/>
</dbReference>
<evidence type="ECO:0000256" key="5">
    <source>
        <dbReference type="ARBA" id="ARBA00023302"/>
    </source>
</evidence>
<keyword evidence="3" id="KW-0106">Calcium</keyword>
<dbReference type="GO" id="GO:0005886">
    <property type="term" value="C:plasma membrane"/>
    <property type="evidence" value="ECO:0007669"/>
    <property type="project" value="TreeGrafter"/>
</dbReference>
<sequence length="324" mass="36805">MSDNNSINSSWYMQSAQPAEQPARWDTKSVRTNYVDVPSIIANQNFDAKASAELLRKAMTGSGSDKSMAILQPLISCNNYNVKKANGDRNYVHPNKQANRRHHVFKKMHGKDLVSELKRVSGEFQELIMAMMEHPAIYNAEQLNRALKGRGTKLLLFVLTTRTNAQIHDIKLAYRKTYDTELKMDIEKNTSGYFRRLFISLCSVDRDEHTQNTNQNKAQEDAYKLWRTGAACLGTDEIAFNKILGGQNFAQLHLFFDAYQRKHGHAIEKAIRDEFSGDIYDALLALVKSIRNRPVYFAQLIKKGLGTSDNDLLVGDFAFSDAKN</sequence>
<evidence type="ECO:0000256" key="2">
    <source>
        <dbReference type="ARBA" id="ARBA00022737"/>
    </source>
</evidence>
<dbReference type="SUPFAM" id="SSF47874">
    <property type="entry name" value="Annexin"/>
    <property type="match status" value="1"/>
</dbReference>
<dbReference type="Gene3D" id="1.10.220.10">
    <property type="entry name" value="Annexin"/>
    <property type="match status" value="3"/>
</dbReference>
<dbReference type="GO" id="GO:0012506">
    <property type="term" value="C:vesicle membrane"/>
    <property type="evidence" value="ECO:0007669"/>
    <property type="project" value="TreeGrafter"/>
</dbReference>
<dbReference type="SMART" id="SM00335">
    <property type="entry name" value="ANX"/>
    <property type="match status" value="2"/>
</dbReference>
<dbReference type="AlphaFoldDB" id="A0A183C7V1"/>